<evidence type="ECO:0000313" key="4">
    <source>
        <dbReference type="Proteomes" id="UP000035681"/>
    </source>
</evidence>
<dbReference type="AlphaFoldDB" id="A0AAF5DDF8"/>
<dbReference type="PROSITE" id="PS51670">
    <property type="entry name" value="SHKT"/>
    <property type="match status" value="1"/>
</dbReference>
<evidence type="ECO:0000256" key="1">
    <source>
        <dbReference type="PROSITE-ProRule" id="PRU01005"/>
    </source>
</evidence>
<dbReference type="Proteomes" id="UP000035681">
    <property type="component" value="Unplaced"/>
</dbReference>
<keyword evidence="4" id="KW-1185">Reference proteome</keyword>
<organism evidence="4 5">
    <name type="scientific">Strongyloides stercoralis</name>
    <name type="common">Threadworm</name>
    <dbReference type="NCBI Taxonomy" id="6248"/>
    <lineage>
        <taxon>Eukaryota</taxon>
        <taxon>Metazoa</taxon>
        <taxon>Ecdysozoa</taxon>
        <taxon>Nematoda</taxon>
        <taxon>Chromadorea</taxon>
        <taxon>Rhabditida</taxon>
        <taxon>Tylenchina</taxon>
        <taxon>Panagrolaimomorpha</taxon>
        <taxon>Strongyloidoidea</taxon>
        <taxon>Strongyloididae</taxon>
        <taxon>Strongyloides</taxon>
    </lineage>
</organism>
<evidence type="ECO:0000256" key="2">
    <source>
        <dbReference type="SAM" id="SignalP"/>
    </source>
</evidence>
<dbReference type="Gene3D" id="1.10.10.1940">
    <property type="match status" value="1"/>
</dbReference>
<protein>
    <recommendedName>
        <fullName evidence="3">ShKT domain-containing protein</fullName>
    </recommendedName>
</protein>
<feature type="chain" id="PRO_5042125073" description="ShKT domain-containing protein" evidence="2">
    <location>
        <begin position="20"/>
        <end position="160"/>
    </location>
</feature>
<feature type="domain" description="ShKT" evidence="3">
    <location>
        <begin position="123"/>
        <end position="160"/>
    </location>
</feature>
<feature type="signal peptide" evidence="2">
    <location>
        <begin position="1"/>
        <end position="19"/>
    </location>
</feature>
<evidence type="ECO:0000313" key="5">
    <source>
        <dbReference type="WBParaSite" id="TCONS_00010832.p1"/>
    </source>
</evidence>
<reference evidence="5" key="1">
    <citation type="submission" date="2024-02" db="UniProtKB">
        <authorList>
            <consortium name="WormBaseParasite"/>
        </authorList>
    </citation>
    <scope>IDENTIFICATION</scope>
</reference>
<name>A0AAF5DDF8_STRER</name>
<dbReference type="InterPro" id="IPR003582">
    <property type="entry name" value="ShKT_dom"/>
</dbReference>
<accession>A0AAF5DDF8</accession>
<dbReference type="WBParaSite" id="TCONS_00010832.p1">
    <property type="protein sequence ID" value="TCONS_00010832.p1"/>
    <property type="gene ID" value="XLOC_004541"/>
</dbReference>
<comment type="caution">
    <text evidence="1">Lacks conserved residue(s) required for the propagation of feature annotation.</text>
</comment>
<evidence type="ECO:0000259" key="3">
    <source>
        <dbReference type="PROSITE" id="PS51670"/>
    </source>
</evidence>
<dbReference type="Pfam" id="PF01549">
    <property type="entry name" value="ShK"/>
    <property type="match status" value="1"/>
</dbReference>
<proteinExistence type="predicted"/>
<keyword evidence="2" id="KW-0732">Signal</keyword>
<sequence length="160" mass="19343">MSILIIFLSLFLILYSVNTNSSSKDVIFYNFPIFKINSRKHYNTYENINKKNLINEQENHFLAYKNALKLLTEVPRNDSEYEERKSIEVKQNNNLLFNNDFNIKFNRLNTMKIFKKMFFENYCLDKYSMCKLWKNNDFCHNTFYSKTYRNHICPKSCGLC</sequence>